<dbReference type="Proteomes" id="UP000037122">
    <property type="component" value="Unassembled WGS sequence"/>
</dbReference>
<dbReference type="GO" id="GO:0004660">
    <property type="term" value="F:protein farnesyltransferase activity"/>
    <property type="evidence" value="ECO:0007669"/>
    <property type="project" value="UniProtKB-EC"/>
</dbReference>
<dbReference type="GO" id="GO:0005965">
    <property type="term" value="C:protein farnesyltransferase complex"/>
    <property type="evidence" value="ECO:0007669"/>
    <property type="project" value="TreeGrafter"/>
</dbReference>
<organism evidence="14 15">
    <name type="scientific">Candidozyma auris</name>
    <name type="common">Yeast</name>
    <name type="synonym">Candida auris</name>
    <dbReference type="NCBI Taxonomy" id="498019"/>
    <lineage>
        <taxon>Eukaryota</taxon>
        <taxon>Fungi</taxon>
        <taxon>Dikarya</taxon>
        <taxon>Ascomycota</taxon>
        <taxon>Saccharomycotina</taxon>
        <taxon>Pichiomycetes</taxon>
        <taxon>Metschnikowiaceae</taxon>
        <taxon>Candidozyma</taxon>
    </lineage>
</organism>
<evidence type="ECO:0000256" key="2">
    <source>
        <dbReference type="ARBA" id="ARBA00006734"/>
    </source>
</evidence>
<dbReference type="PROSITE" id="PS51147">
    <property type="entry name" value="PFTA"/>
    <property type="match status" value="5"/>
</dbReference>
<dbReference type="GO" id="GO:0005953">
    <property type="term" value="C:CAAX-protein geranylgeranyltransferase complex"/>
    <property type="evidence" value="ECO:0007669"/>
    <property type="project" value="TreeGrafter"/>
</dbReference>
<evidence type="ECO:0000256" key="5">
    <source>
        <dbReference type="ARBA" id="ARBA00022602"/>
    </source>
</evidence>
<dbReference type="SUPFAM" id="SSF48439">
    <property type="entry name" value="Protein prenylyltransferase"/>
    <property type="match status" value="1"/>
</dbReference>
<comment type="cofactor">
    <cofactor evidence="1">
        <name>Mg(2+)</name>
        <dbReference type="ChEBI" id="CHEBI:18420"/>
    </cofactor>
</comment>
<dbReference type="PANTHER" id="PTHR11129:SF1">
    <property type="entry name" value="PROTEIN FARNESYLTRANSFERASE_GERANYLGERANYLTRANSFERASE TYPE-1 SUBUNIT ALPHA"/>
    <property type="match status" value="1"/>
</dbReference>
<keyword evidence="8" id="KW-0460">Magnesium</keyword>
<accession>A0A0L0NQT8</accession>
<evidence type="ECO:0000256" key="12">
    <source>
        <dbReference type="ARBA" id="ARBA00043086"/>
    </source>
</evidence>
<dbReference type="EC" id="2.5.1.58" evidence="4"/>
<evidence type="ECO:0000256" key="3">
    <source>
        <dbReference type="ARBA" id="ARBA00012700"/>
    </source>
</evidence>
<reference evidence="15" key="1">
    <citation type="journal article" date="2015" name="BMC Genomics">
        <title>Draft genome of a commonly misdiagnosed multidrug resistant pathogen Candida auris.</title>
        <authorList>
            <person name="Chatterjee S."/>
            <person name="Alampalli S.V."/>
            <person name="Nageshan R.K."/>
            <person name="Chettiar S.T."/>
            <person name="Joshi S."/>
            <person name="Tatu U.S."/>
        </authorList>
    </citation>
    <scope>NUCLEOTIDE SEQUENCE [LARGE SCALE GENOMIC DNA]</scope>
    <source>
        <strain evidence="15">6684</strain>
    </source>
</reference>
<dbReference type="VEuPathDB" id="FungiDB:B9J08_005531"/>
<dbReference type="AlphaFoldDB" id="A0A0L0NQT8"/>
<dbReference type="EC" id="2.5.1.59" evidence="3"/>
<keyword evidence="5" id="KW-0637">Prenyltransferase</keyword>
<dbReference type="EMBL" id="LGST01000054">
    <property type="protein sequence ID" value="KND96512.1"/>
    <property type="molecule type" value="Genomic_DNA"/>
</dbReference>
<evidence type="ECO:0000256" key="6">
    <source>
        <dbReference type="ARBA" id="ARBA00022679"/>
    </source>
</evidence>
<evidence type="ECO:0000256" key="7">
    <source>
        <dbReference type="ARBA" id="ARBA00022737"/>
    </source>
</evidence>
<comment type="similarity">
    <text evidence="2">Belongs to the protein prenyltransferase subunit alpha family.</text>
</comment>
<evidence type="ECO:0000256" key="10">
    <source>
        <dbReference type="ARBA" id="ARBA00041392"/>
    </source>
</evidence>
<gene>
    <name evidence="14" type="ORF">QG37_07121</name>
</gene>
<dbReference type="VEuPathDB" id="FungiDB:QG37_07121"/>
<evidence type="ECO:0000256" key="11">
    <source>
        <dbReference type="ARBA" id="ARBA00042436"/>
    </source>
</evidence>
<dbReference type="Gene3D" id="1.25.40.120">
    <property type="entry name" value="Protein prenylyltransferase"/>
    <property type="match status" value="1"/>
</dbReference>
<evidence type="ECO:0000256" key="9">
    <source>
        <dbReference type="ARBA" id="ARBA00040965"/>
    </source>
</evidence>
<dbReference type="VEuPathDB" id="FungiDB:CJJ07_003514"/>
<evidence type="ECO:0000313" key="15">
    <source>
        <dbReference type="Proteomes" id="UP000037122"/>
    </source>
</evidence>
<evidence type="ECO:0000256" key="13">
    <source>
        <dbReference type="ARBA" id="ARBA00043219"/>
    </source>
</evidence>
<evidence type="ECO:0000256" key="4">
    <source>
        <dbReference type="ARBA" id="ARBA00012702"/>
    </source>
</evidence>
<dbReference type="VEuPathDB" id="FungiDB:CJI97_005612"/>
<dbReference type="VEuPathDB" id="FungiDB:CJI96_0004699"/>
<dbReference type="GO" id="GO:0004662">
    <property type="term" value="F:CAAX-protein geranylgeranyltransferase activity"/>
    <property type="evidence" value="ECO:0007669"/>
    <property type="project" value="UniProtKB-EC"/>
</dbReference>
<name>A0A0L0NQT8_CANAR</name>
<keyword evidence="7" id="KW-0677">Repeat</keyword>
<protein>
    <recommendedName>
        <fullName evidence="9">Protein farnesyltransferase/geranylgeranyltransferase type-1 subunit alpha</fullName>
        <ecNumber evidence="4">2.5.1.58</ecNumber>
        <ecNumber evidence="3">2.5.1.59</ecNumber>
    </recommendedName>
    <alternativeName>
        <fullName evidence="12">CAAX farnesyltransferase subunit alpha</fullName>
    </alternativeName>
    <alternativeName>
        <fullName evidence="11">FTase-alpha</fullName>
    </alternativeName>
    <alternativeName>
        <fullName evidence="10">Ras proteins prenyltransferase subunit alpha</fullName>
    </alternativeName>
    <alternativeName>
        <fullName evidence="13">Type I protein geranyl-geranyltransferase subunit alpha</fullName>
    </alternativeName>
</protein>
<keyword evidence="6" id="KW-0808">Transferase</keyword>
<comment type="caution">
    <text evidence="14">The sequence shown here is derived from an EMBL/GenBank/DDBJ whole genome shotgun (WGS) entry which is preliminary data.</text>
</comment>
<evidence type="ECO:0000256" key="8">
    <source>
        <dbReference type="ARBA" id="ARBA00022842"/>
    </source>
</evidence>
<dbReference type="VEuPathDB" id="FungiDB:CJJ09_003796"/>
<dbReference type="InterPro" id="IPR002088">
    <property type="entry name" value="Prenyl_trans_a"/>
</dbReference>
<evidence type="ECO:0000256" key="1">
    <source>
        <dbReference type="ARBA" id="ARBA00001946"/>
    </source>
</evidence>
<dbReference type="PANTHER" id="PTHR11129">
    <property type="entry name" value="PROTEIN FARNESYLTRANSFERASE ALPHA SUBUNIT/RAB GERANYLGERANYL TRANSFERASE ALPHA SUBUNIT"/>
    <property type="match status" value="1"/>
</dbReference>
<proteinExistence type="inferred from homology"/>
<sequence>MLCDIMYSEEYKDVMTKLRGFLEQKTYTEEALALTEKALELLAAHYTTWHYRFNIVKAIKRDLFEELDWCELVALENEKNYQIWHYRQLIIEEILKDEELASKFDFHREYPILSEMLQEDSKNHHVWSYRKWFVERFLLHEAIEELQFVESMLDADLRNNSAWTHRFYLKFGLEDWQKNVDLEIEYAKLKIEICPQNPSSWNYLKGIYRKSNRDIRELREFCTPLADVKAKEIKSSFALELMAEIEKAAGDKDLAAAYYTQLAEVYDPIRANYWNYVKNML</sequence>
<dbReference type="Pfam" id="PF01239">
    <property type="entry name" value="PPTA"/>
    <property type="match status" value="5"/>
</dbReference>
<evidence type="ECO:0000313" key="14">
    <source>
        <dbReference type="EMBL" id="KND96512.1"/>
    </source>
</evidence>